<accession>A0AAU9CU73</accession>
<keyword evidence="4" id="KW-1185">Reference proteome</keyword>
<evidence type="ECO:0000256" key="1">
    <source>
        <dbReference type="ARBA" id="ARBA00023125"/>
    </source>
</evidence>
<evidence type="ECO:0000313" key="3">
    <source>
        <dbReference type="EMBL" id="BDC91352.1"/>
    </source>
</evidence>
<keyword evidence="1" id="KW-0238">DNA-binding</keyword>
<dbReference type="InterPro" id="IPR011010">
    <property type="entry name" value="DNA_brk_join_enz"/>
</dbReference>
<dbReference type="SUPFAM" id="SSF56349">
    <property type="entry name" value="DNA breaking-rejoining enzymes"/>
    <property type="match status" value="1"/>
</dbReference>
<dbReference type="Proteomes" id="UP001431186">
    <property type="component" value="Chromosome"/>
</dbReference>
<dbReference type="GO" id="GO:0006310">
    <property type="term" value="P:DNA recombination"/>
    <property type="evidence" value="ECO:0007669"/>
    <property type="project" value="UniProtKB-KW"/>
</dbReference>
<dbReference type="Gene3D" id="1.10.443.10">
    <property type="entry name" value="Intergrase catalytic core"/>
    <property type="match status" value="1"/>
</dbReference>
<evidence type="ECO:0008006" key="5">
    <source>
        <dbReference type="Google" id="ProtNLM"/>
    </source>
</evidence>
<dbReference type="InterPro" id="IPR010998">
    <property type="entry name" value="Integrase_recombinase_N"/>
</dbReference>
<proteinExistence type="predicted"/>
<evidence type="ECO:0000313" key="4">
    <source>
        <dbReference type="Proteomes" id="UP001431186"/>
    </source>
</evidence>
<name>A0AAU9CU73_9ACTN</name>
<dbReference type="GO" id="GO:0015074">
    <property type="term" value="P:DNA integration"/>
    <property type="evidence" value="ECO:0007669"/>
    <property type="project" value="InterPro"/>
</dbReference>
<sequence length="372" mass="42443">MAKRKTNYRKMGNIQWSDDGKSCKIRVSRGYRSDGKRRVLTKTLHNVTSDEAEAEVVRMAKQLGASDFTGDSMTLSTYYWSFFRDAPSNRGKPRAPTTLKGYDYVMKAYVLPKIGGLRLDRITHDKAAAIIRESASPRQCKAVLRTVLRAAYDDGYLTEKPLERRVNVVQKHKEPIQPWDAHEIIQAMDVLDDAPIEVQAYFCLGLSTLSKSEAMGARPCDLSVTRLYDFMTGKETETMTVTVRCTFNEVNGFRDEMKNDHRARSVPVFSPCRQRLMEIAKQCDPQERMVNVTEWKLNKRWKDWIARNGLRPVPPGTLRHTSDTLALDAGVAPDLVDKMHGRSEHTSTYRNYYRPALSAMEQASKRIGESLH</sequence>
<dbReference type="EMBL" id="AP025285">
    <property type="protein sequence ID" value="BDC91352.1"/>
    <property type="molecule type" value="Genomic_DNA"/>
</dbReference>
<reference evidence="3" key="1">
    <citation type="submission" date="2021-11" db="EMBL/GenBank/DDBJ databases">
        <title>Complete genome sequence of Atopobiaceae bacterium TOC12.</title>
        <authorList>
            <person name="Morinaga K."/>
            <person name="Kusada H."/>
            <person name="Tamaki H."/>
        </authorList>
    </citation>
    <scope>NUCLEOTIDE SEQUENCE</scope>
    <source>
        <strain evidence="3">TOC12</strain>
    </source>
</reference>
<gene>
    <name evidence="3" type="ORF">ATTO_12240</name>
</gene>
<protein>
    <recommendedName>
        <fullName evidence="5">Phage integrase family protein</fullName>
    </recommendedName>
</protein>
<dbReference type="RefSeq" id="WP_265591373.1">
    <property type="nucleotide sequence ID" value="NZ_AP025285.1"/>
</dbReference>
<evidence type="ECO:0000256" key="2">
    <source>
        <dbReference type="ARBA" id="ARBA00023172"/>
    </source>
</evidence>
<dbReference type="InterPro" id="IPR013762">
    <property type="entry name" value="Integrase-like_cat_sf"/>
</dbReference>
<dbReference type="KEGG" id="lcal:ATTO_12240"/>
<organism evidence="3 4">
    <name type="scientific">Leptogranulimonas caecicola</name>
    <dbReference type="NCBI Taxonomy" id="2894156"/>
    <lineage>
        <taxon>Bacteria</taxon>
        <taxon>Bacillati</taxon>
        <taxon>Actinomycetota</taxon>
        <taxon>Coriobacteriia</taxon>
        <taxon>Coriobacteriales</taxon>
        <taxon>Kribbibacteriaceae</taxon>
        <taxon>Leptogranulimonas</taxon>
    </lineage>
</organism>
<dbReference type="AlphaFoldDB" id="A0AAU9CU73"/>
<keyword evidence="2" id="KW-0233">DNA recombination</keyword>
<dbReference type="GO" id="GO:0003677">
    <property type="term" value="F:DNA binding"/>
    <property type="evidence" value="ECO:0007669"/>
    <property type="project" value="UniProtKB-KW"/>
</dbReference>
<dbReference type="Gene3D" id="1.10.150.130">
    <property type="match status" value="1"/>
</dbReference>